<gene>
    <name evidence="9" type="primary">culD</name>
    <name evidence="9" type="ORF">PPL_03735</name>
</gene>
<dbReference type="InterPro" id="IPR059120">
    <property type="entry name" value="Cullin-like_AB"/>
</dbReference>
<evidence type="ECO:0000313" key="10">
    <source>
        <dbReference type="Proteomes" id="UP000001396"/>
    </source>
</evidence>
<organism evidence="9 10">
    <name type="scientific">Heterostelium pallidum (strain ATCC 26659 / Pp 5 / PN500)</name>
    <name type="common">Cellular slime mold</name>
    <name type="synonym">Polysphondylium pallidum</name>
    <dbReference type="NCBI Taxonomy" id="670386"/>
    <lineage>
        <taxon>Eukaryota</taxon>
        <taxon>Amoebozoa</taxon>
        <taxon>Evosea</taxon>
        <taxon>Eumycetozoa</taxon>
        <taxon>Dictyostelia</taxon>
        <taxon>Acytosteliales</taxon>
        <taxon>Acytosteliaceae</taxon>
        <taxon>Heterostelium</taxon>
    </lineage>
</organism>
<dbReference type="InterPro" id="IPR019559">
    <property type="entry name" value="Cullin_neddylation_domain"/>
</dbReference>
<keyword evidence="3" id="KW-1017">Isopeptide bond</keyword>
<dbReference type="SMART" id="SM00182">
    <property type="entry name" value="CULLIN"/>
    <property type="match status" value="1"/>
</dbReference>
<dbReference type="PANTHER" id="PTHR11932">
    <property type="entry name" value="CULLIN"/>
    <property type="match status" value="1"/>
</dbReference>
<dbReference type="Gene3D" id="1.20.1310.10">
    <property type="entry name" value="Cullin Repeats"/>
    <property type="match status" value="4"/>
</dbReference>
<dbReference type="Gene3D" id="3.30.230.130">
    <property type="entry name" value="Cullin, Chain C, Domain 2"/>
    <property type="match status" value="1"/>
</dbReference>
<evidence type="ECO:0000256" key="1">
    <source>
        <dbReference type="ARBA" id="ARBA00004906"/>
    </source>
</evidence>
<evidence type="ECO:0000259" key="8">
    <source>
        <dbReference type="PROSITE" id="PS50069"/>
    </source>
</evidence>
<dbReference type="STRING" id="670386.D3B6I7"/>
<dbReference type="EMBL" id="ADBJ01000017">
    <property type="protein sequence ID" value="EFA82957.1"/>
    <property type="molecule type" value="Genomic_DNA"/>
</dbReference>
<dbReference type="Pfam" id="PF10557">
    <property type="entry name" value="Cullin_Nedd8"/>
    <property type="match status" value="1"/>
</dbReference>
<sequence>MVYLNKEVLSEKCHISNTNVITIRTISIFIGNMLDLKDICILKIVKLIKDGNLNVLSYNQILPLDLIEYLLTMLQKIEKWPLNNQFLEYLSLYSIESLDLGNQELINLSQWSNYLDLLNNNNNNNNNCNNNNKSNDNNNNICNNNSLYSICNSLSQLSLSGISMLNDQILSRLLKHFQRSLKSLKLSHCTLLDGSFIASFNQSVFKSIEYLNVRGCISMIPDNFLFVNIKELILSKTNVTNDDLSMFGNESTLRSNASNNRYIEKDDEAGGDVFISKPFRPNLVELILKMTTSKNDNDTTTQLEHKQQNQQQQQQQNLCTQIIKQNKQYKVKMNHKKTTAPMSSAPGSRGIGGSAPKKLVIKNLKTVTNSFDNYESESWLQLENAVNCIHMKLSIQLTLEDLYRMVENICLSGNATNLYKKLSELIEKHVKHSLKSLVGSTSDLVDYLGLLNTCWKDHSNNLILIMSIFLTLDRTYVIQNANTVKSIWDLGLHYFRETLLSTPELDRKLKGGLLVSIESERNGETVNRDLLSSLIKMMKSLHGNRLVVDYELPRYLKHVQTRLNEEYDRSLRYLDVVTRKLIVAMVEKHLIERHSNALIAKGFDQLIDLNRIDDLQLMYSILARVGVLQQLKTAWSNYIKKTGLAMVTDTEKESTLIQDLIAFKSKLDVILSVSYQKSDLMTYSLKESFENFMNKGDNRLAELIAKYIDSKLRSGNKGMTEDELEDTLSKALILFRYIQGKDVFEAFYKIDLSRRLLLEKSTSIDAEKSMVSKLRAECGNTFTQKLEGMFQDIELSEEIMQNFKQSTSLPITINVFVLTAGNWPTYTPMEALLPKEFVEQQELFTQFYTKKYSNRKLLWQNPLAHCILKATFPSGKKELYVSLFQTLILNQFNNADELTFTQIKELTGIEEETLKKNIKPLTSSKTRILNRKSKTKSKSIESDDLFSFNNDFTQKLVRIKVNAIQSQETVEENKKTNDGVIQDRHQNIDAAVVRIMKARKSLTHNLLIAELIQQLKFSPKIIFDHIRLKRCCSHDRCSKHFKYNEMIKNPYMMAYYNYFNLFEKFMEGAKSNSNLECTTVNSNLLFITATRVGNLPMIKYLIDYYDPFDNQYTLNNMLVAACQFDRFNIIKYSFEKV</sequence>
<evidence type="ECO:0000256" key="3">
    <source>
        <dbReference type="ARBA" id="ARBA00022499"/>
    </source>
</evidence>
<name>D3B6I7_HETP5</name>
<evidence type="ECO:0000256" key="2">
    <source>
        <dbReference type="ARBA" id="ARBA00006019"/>
    </source>
</evidence>
<dbReference type="InterPro" id="IPR036317">
    <property type="entry name" value="Cullin_homology_sf"/>
</dbReference>
<comment type="similarity">
    <text evidence="2 6 7">Belongs to the cullin family.</text>
</comment>
<dbReference type="SUPFAM" id="SSF46785">
    <property type="entry name" value="Winged helix' DNA-binding domain"/>
    <property type="match status" value="1"/>
</dbReference>
<keyword evidence="4" id="KW-0833">Ubl conjugation pathway</keyword>
<dbReference type="PROSITE" id="PS50069">
    <property type="entry name" value="CULLIN_2"/>
    <property type="match status" value="1"/>
</dbReference>
<accession>D3B6I7</accession>
<dbReference type="Pfam" id="PF00888">
    <property type="entry name" value="Cullin"/>
    <property type="match status" value="2"/>
</dbReference>
<evidence type="ECO:0000256" key="6">
    <source>
        <dbReference type="PROSITE-ProRule" id="PRU00330"/>
    </source>
</evidence>
<keyword evidence="5" id="KW-0832">Ubl conjugation</keyword>
<dbReference type="InterPro" id="IPR036390">
    <property type="entry name" value="WH_DNA-bd_sf"/>
</dbReference>
<dbReference type="GO" id="GO:0031625">
    <property type="term" value="F:ubiquitin protein ligase binding"/>
    <property type="evidence" value="ECO:0007669"/>
    <property type="project" value="InterPro"/>
</dbReference>
<dbReference type="InterPro" id="IPR016159">
    <property type="entry name" value="Cullin_repeat-like_dom_sf"/>
</dbReference>
<evidence type="ECO:0000256" key="5">
    <source>
        <dbReference type="ARBA" id="ARBA00022843"/>
    </source>
</evidence>
<comment type="caution">
    <text evidence="9">The sequence shown here is derived from an EMBL/GenBank/DDBJ whole genome shotgun (WGS) entry which is preliminary data.</text>
</comment>
<dbReference type="Proteomes" id="UP000001396">
    <property type="component" value="Unassembled WGS sequence"/>
</dbReference>
<dbReference type="GeneID" id="31359222"/>
<dbReference type="Gene3D" id="3.80.10.10">
    <property type="entry name" value="Ribonuclease Inhibitor"/>
    <property type="match status" value="1"/>
</dbReference>
<dbReference type="InParanoid" id="D3B6I7"/>
<dbReference type="SUPFAM" id="SSF75632">
    <property type="entry name" value="Cullin homology domain"/>
    <property type="match status" value="1"/>
</dbReference>
<dbReference type="InterPro" id="IPR045093">
    <property type="entry name" value="Cullin"/>
</dbReference>
<reference evidence="9 10" key="1">
    <citation type="journal article" date="2011" name="Genome Res.">
        <title>Phylogeny-wide analysis of social amoeba genomes highlights ancient origins for complex intercellular communication.</title>
        <authorList>
            <person name="Heidel A.J."/>
            <person name="Lawal H.M."/>
            <person name="Felder M."/>
            <person name="Schilde C."/>
            <person name="Helps N.R."/>
            <person name="Tunggal B."/>
            <person name="Rivero F."/>
            <person name="John U."/>
            <person name="Schleicher M."/>
            <person name="Eichinger L."/>
            <person name="Platzer M."/>
            <person name="Noegel A.A."/>
            <person name="Schaap P."/>
            <person name="Gloeckner G."/>
        </authorList>
    </citation>
    <scope>NUCLEOTIDE SEQUENCE [LARGE SCALE GENOMIC DNA]</scope>
    <source>
        <strain evidence="10">ATCC 26659 / Pp 5 / PN500</strain>
    </source>
</reference>
<dbReference type="Gene3D" id="1.10.10.10">
    <property type="entry name" value="Winged helix-like DNA-binding domain superfamily/Winged helix DNA-binding domain"/>
    <property type="match status" value="1"/>
</dbReference>
<feature type="domain" description="Cullin family profile" evidence="8">
    <location>
        <begin position="699"/>
        <end position="922"/>
    </location>
</feature>
<dbReference type="InterPro" id="IPR032675">
    <property type="entry name" value="LRR_dom_sf"/>
</dbReference>
<dbReference type="InterPro" id="IPR016158">
    <property type="entry name" value="Cullin_homology"/>
</dbReference>
<dbReference type="FunFam" id="1.20.1310.10:FF:000004">
    <property type="entry name" value="Cullin 4B"/>
    <property type="match status" value="1"/>
</dbReference>
<dbReference type="RefSeq" id="XP_020435074.1">
    <property type="nucleotide sequence ID" value="XM_020574660.1"/>
</dbReference>
<dbReference type="InterPro" id="IPR036388">
    <property type="entry name" value="WH-like_DNA-bd_sf"/>
</dbReference>
<dbReference type="AlphaFoldDB" id="D3B6I7"/>
<dbReference type="GO" id="GO:0006511">
    <property type="term" value="P:ubiquitin-dependent protein catabolic process"/>
    <property type="evidence" value="ECO:0007669"/>
    <property type="project" value="InterPro"/>
</dbReference>
<evidence type="ECO:0000256" key="4">
    <source>
        <dbReference type="ARBA" id="ARBA00022786"/>
    </source>
</evidence>
<keyword evidence="10" id="KW-1185">Reference proteome</keyword>
<dbReference type="FunFam" id="1.20.1310.10:FF:000035">
    <property type="entry name" value="Ubiquitin ligase subunit CulD, putative"/>
    <property type="match status" value="1"/>
</dbReference>
<dbReference type="SMART" id="SM00884">
    <property type="entry name" value="Cullin_Nedd8"/>
    <property type="match status" value="1"/>
</dbReference>
<proteinExistence type="inferred from homology"/>
<dbReference type="GO" id="GO:0016567">
    <property type="term" value="P:protein ubiquitination"/>
    <property type="evidence" value="ECO:0007669"/>
    <property type="project" value="UniProtKB-UniPathway"/>
</dbReference>
<dbReference type="FunFam" id="1.20.1310.10:FF:000024">
    <property type="entry name" value="Cullin-4 like"/>
    <property type="match status" value="1"/>
</dbReference>
<dbReference type="InterPro" id="IPR001373">
    <property type="entry name" value="Cullin_N"/>
</dbReference>
<dbReference type="FunCoup" id="D3B6I7">
    <property type="interactions" value="832"/>
</dbReference>
<evidence type="ECO:0000256" key="7">
    <source>
        <dbReference type="RuleBase" id="RU003829"/>
    </source>
</evidence>
<evidence type="ECO:0000313" key="9">
    <source>
        <dbReference type="EMBL" id="EFA82957.1"/>
    </source>
</evidence>
<comment type="pathway">
    <text evidence="1">Protein modification; protein ubiquitination.</text>
</comment>
<dbReference type="SUPFAM" id="SSF74788">
    <property type="entry name" value="Cullin repeat-like"/>
    <property type="match status" value="1"/>
</dbReference>
<dbReference type="UniPathway" id="UPA00143"/>
<dbReference type="Pfam" id="PF26557">
    <property type="entry name" value="Cullin_AB"/>
    <property type="match status" value="1"/>
</dbReference>
<protein>
    <submittedName>
        <fullName evidence="9">Cullin</fullName>
    </submittedName>
</protein>